<reference evidence="1 2" key="1">
    <citation type="journal article" date="2016" name="Int. J. Syst. Evol. Microbiol.">
        <title>Pontibacter aydingkolensis sp. nov., isolated from soil of a salt lake.</title>
        <authorList>
            <person name="Osman G."/>
            <person name="Zhang T."/>
            <person name="Lou K."/>
            <person name="Gao Y."/>
            <person name="Chang W."/>
            <person name="Lin Q."/>
            <person name="Yang H.M."/>
            <person name="Huo X.D."/>
            <person name="Wang N."/>
        </authorList>
    </citation>
    <scope>NUCLEOTIDE SEQUENCE [LARGE SCALE GENOMIC DNA]</scope>
    <source>
        <strain evidence="1 2">KACC 19255</strain>
    </source>
</reference>
<keyword evidence="2" id="KW-1185">Reference proteome</keyword>
<gene>
    <name evidence="1" type="ORF">K0O23_03975</name>
</gene>
<dbReference type="EMBL" id="JAHYXK010000002">
    <property type="protein sequence ID" value="MBW7466213.1"/>
    <property type="molecule type" value="Genomic_DNA"/>
</dbReference>
<evidence type="ECO:0000313" key="2">
    <source>
        <dbReference type="Proteomes" id="UP000813018"/>
    </source>
</evidence>
<organism evidence="1 2">
    <name type="scientific">Pontibacter aydingkolensis</name>
    <dbReference type="NCBI Taxonomy" id="1911536"/>
    <lineage>
        <taxon>Bacteria</taxon>
        <taxon>Pseudomonadati</taxon>
        <taxon>Bacteroidota</taxon>
        <taxon>Cytophagia</taxon>
        <taxon>Cytophagales</taxon>
        <taxon>Hymenobacteraceae</taxon>
        <taxon>Pontibacter</taxon>
    </lineage>
</organism>
<name>A0ABS7CQZ9_9BACT</name>
<dbReference type="RefSeq" id="WP_219876092.1">
    <property type="nucleotide sequence ID" value="NZ_JAHYXK010000002.1"/>
</dbReference>
<comment type="caution">
    <text evidence="1">The sequence shown here is derived from an EMBL/GenBank/DDBJ whole genome shotgun (WGS) entry which is preliminary data.</text>
</comment>
<protein>
    <submittedName>
        <fullName evidence="1">Uncharacterized protein</fullName>
    </submittedName>
</protein>
<dbReference type="Proteomes" id="UP000813018">
    <property type="component" value="Unassembled WGS sequence"/>
</dbReference>
<sequence length="56" mass="6776">MENPKELTEERLFYAPEEDVKIVYIDKFGNTEYGPYDTYEDMMEAELERIMDEDDD</sequence>
<evidence type="ECO:0000313" key="1">
    <source>
        <dbReference type="EMBL" id="MBW7466213.1"/>
    </source>
</evidence>
<proteinExistence type="predicted"/>
<accession>A0ABS7CQZ9</accession>